<dbReference type="InterPro" id="IPR011763">
    <property type="entry name" value="COA_CT_C"/>
</dbReference>
<dbReference type="PANTHER" id="PTHR43842:SF2">
    <property type="entry name" value="PROPIONYL-COA CARBOXYLASE BETA CHAIN, MITOCHONDRIAL"/>
    <property type="match status" value="1"/>
</dbReference>
<evidence type="ECO:0000259" key="1">
    <source>
        <dbReference type="PROSITE" id="PS50989"/>
    </source>
</evidence>
<organism evidence="2">
    <name type="scientific">marine metagenome</name>
    <dbReference type="NCBI Taxonomy" id="408172"/>
    <lineage>
        <taxon>unclassified sequences</taxon>
        <taxon>metagenomes</taxon>
        <taxon>ecological metagenomes</taxon>
    </lineage>
</organism>
<protein>
    <recommendedName>
        <fullName evidence="1">CoA carboxyltransferase C-terminal domain-containing protein</fullName>
    </recommendedName>
</protein>
<dbReference type="EMBL" id="UINC01008928">
    <property type="protein sequence ID" value="SVA40125.1"/>
    <property type="molecule type" value="Genomic_DNA"/>
</dbReference>
<dbReference type="PANTHER" id="PTHR43842">
    <property type="entry name" value="PROPIONYL-COA CARBOXYLASE BETA CHAIN"/>
    <property type="match status" value="1"/>
</dbReference>
<dbReference type="InterPro" id="IPR029045">
    <property type="entry name" value="ClpP/crotonase-like_dom_sf"/>
</dbReference>
<dbReference type="SUPFAM" id="SSF52096">
    <property type="entry name" value="ClpP/crotonase"/>
    <property type="match status" value="2"/>
</dbReference>
<dbReference type="AlphaFoldDB" id="A0A381VIF1"/>
<feature type="domain" description="CoA carboxyltransferase C-terminal" evidence="1">
    <location>
        <begin position="264"/>
        <end position="514"/>
    </location>
</feature>
<proteinExistence type="predicted"/>
<accession>A0A381VIF1</accession>
<evidence type="ECO:0000313" key="2">
    <source>
        <dbReference type="EMBL" id="SVA40125.1"/>
    </source>
</evidence>
<dbReference type="PROSITE" id="PS50989">
    <property type="entry name" value="COA_CT_CTER"/>
    <property type="match status" value="1"/>
</dbReference>
<gene>
    <name evidence="2" type="ORF">METZ01_LOCUS92979</name>
</gene>
<dbReference type="InterPro" id="IPR051047">
    <property type="entry name" value="AccD/PCCB"/>
</dbReference>
<sequence>MVWQDEINELNKRLEMAQGMGGQEGIDRQHSNGKLTVRERVEAISDPGTFKELSALAGSARYENNELLDFTPYPRVIGTAHLGGMRVMLDGGDFTVRGGAGERGTGSQPSSLKYALQWRIPLVRLLDAVGGSVRTFEQIGRTYLPDGGGTSKAVDLLNEVPVVSAVLGSVAGLPAIEACLCHFSVMVKDTSQVFAGGPPVVKAALGYDVTKEDLGDHNSQVFKTGVIDNLAESEEEAFKMIRQFLSYMPSSVWKKPGRVDTHDDPLRKEDELLSIIPRRSKRKYDPYKILEYVMDHDSFFEIAPFYGQSKITGLARVNGYPVGVLMNNPNQLGGSTNVASGEKTIRLVGLCETFHLPIVSFVDEPGFMVGLDAQNQGIVRAGARLVIANARSQTPWISFYIRQAYGVAGQTNHRPSGMYHRYAWPSAKWGSMHIEGGVSAAYRREIAAAENPEQRRLDIEARLQAMASPFRTAEDTGGESSSHGIDIIDPRDTRPLLCDFVDMAQDMLDTQLGPPTSPYIP</sequence>
<dbReference type="Pfam" id="PF01039">
    <property type="entry name" value="Carboxyl_trans"/>
    <property type="match status" value="1"/>
</dbReference>
<name>A0A381VIF1_9ZZZZ</name>
<dbReference type="InterPro" id="IPR034733">
    <property type="entry name" value="AcCoA_carboxyl_beta"/>
</dbReference>
<dbReference type="Gene3D" id="3.90.226.10">
    <property type="entry name" value="2-enoyl-CoA Hydratase, Chain A, domain 1"/>
    <property type="match status" value="2"/>
</dbReference>
<reference evidence="2" key="1">
    <citation type="submission" date="2018-05" db="EMBL/GenBank/DDBJ databases">
        <authorList>
            <person name="Lanie J.A."/>
            <person name="Ng W.-L."/>
            <person name="Kazmierczak K.M."/>
            <person name="Andrzejewski T.M."/>
            <person name="Davidsen T.M."/>
            <person name="Wayne K.J."/>
            <person name="Tettelin H."/>
            <person name="Glass J.I."/>
            <person name="Rusch D."/>
            <person name="Podicherti R."/>
            <person name="Tsui H.-C.T."/>
            <person name="Winkler M.E."/>
        </authorList>
    </citation>
    <scope>NUCLEOTIDE SEQUENCE</scope>
</reference>
<dbReference type="GO" id="GO:0004658">
    <property type="term" value="F:propionyl-CoA carboxylase activity"/>
    <property type="evidence" value="ECO:0007669"/>
    <property type="project" value="TreeGrafter"/>
</dbReference>